<comment type="caution">
    <text evidence="2">The sequence shown here is derived from an EMBL/GenBank/DDBJ whole genome shotgun (WGS) entry which is preliminary data.</text>
</comment>
<gene>
    <name evidence="2" type="ORF">HDK90DRAFT_539501</name>
</gene>
<reference evidence="2 3" key="1">
    <citation type="submission" date="2024-04" db="EMBL/GenBank/DDBJ databases">
        <title>Phyllosticta paracitricarpa is synonymous to the EU quarantine fungus P. citricarpa based on phylogenomic analyses.</title>
        <authorList>
            <consortium name="Lawrence Berkeley National Laboratory"/>
            <person name="Van Ingen-Buijs V.A."/>
            <person name="Van Westerhoven A.C."/>
            <person name="Haridas S."/>
            <person name="Skiadas P."/>
            <person name="Martin F."/>
            <person name="Groenewald J.Z."/>
            <person name="Crous P.W."/>
            <person name="Seidl M.F."/>
        </authorList>
    </citation>
    <scope>NUCLEOTIDE SEQUENCE [LARGE SCALE GENOMIC DNA]</scope>
    <source>
        <strain evidence="2 3">CBS 123374</strain>
    </source>
</reference>
<evidence type="ECO:0000313" key="2">
    <source>
        <dbReference type="EMBL" id="KAK8247038.1"/>
    </source>
</evidence>
<evidence type="ECO:0000313" key="3">
    <source>
        <dbReference type="Proteomes" id="UP001492380"/>
    </source>
</evidence>
<dbReference type="EMBL" id="JBBWRZ010000001">
    <property type="protein sequence ID" value="KAK8247038.1"/>
    <property type="molecule type" value="Genomic_DNA"/>
</dbReference>
<keyword evidence="3" id="KW-1185">Reference proteome</keyword>
<dbReference type="PROSITE" id="PS50181">
    <property type="entry name" value="FBOX"/>
    <property type="match status" value="1"/>
</dbReference>
<feature type="domain" description="F-box" evidence="1">
    <location>
        <begin position="57"/>
        <end position="107"/>
    </location>
</feature>
<dbReference type="Proteomes" id="UP001492380">
    <property type="component" value="Unassembled WGS sequence"/>
</dbReference>
<name>A0ABR1Z3T3_9PEZI</name>
<organism evidence="2 3">
    <name type="scientific">Phyllosticta capitalensis</name>
    <dbReference type="NCBI Taxonomy" id="121624"/>
    <lineage>
        <taxon>Eukaryota</taxon>
        <taxon>Fungi</taxon>
        <taxon>Dikarya</taxon>
        <taxon>Ascomycota</taxon>
        <taxon>Pezizomycotina</taxon>
        <taxon>Dothideomycetes</taxon>
        <taxon>Dothideomycetes incertae sedis</taxon>
        <taxon>Botryosphaeriales</taxon>
        <taxon>Phyllostictaceae</taxon>
        <taxon>Phyllosticta</taxon>
    </lineage>
</organism>
<proteinExistence type="predicted"/>
<protein>
    <recommendedName>
        <fullName evidence="1">F-box domain-containing protein</fullName>
    </recommendedName>
</protein>
<dbReference type="InterPro" id="IPR001810">
    <property type="entry name" value="F-box_dom"/>
</dbReference>
<accession>A0ABR1Z3T3</accession>
<dbReference type="SUPFAM" id="SSF81383">
    <property type="entry name" value="F-box domain"/>
    <property type="match status" value="1"/>
</dbReference>
<dbReference type="InterPro" id="IPR036047">
    <property type="entry name" value="F-box-like_dom_sf"/>
</dbReference>
<evidence type="ECO:0000259" key="1">
    <source>
        <dbReference type="PROSITE" id="PS50181"/>
    </source>
</evidence>
<sequence length="361" mass="40949">MQTQPLETINANNLADTYNDVPEIMTCSRVPNMSDDSNITELTTSLKRLSFDDERDCFALGDLPSELVWEIGKQLPMESRLALAATCKDFQSLLHTKIKDADVISRATFLQSLDRDNLTRAVEWEKSGEADSIRACAGCHHLHWIAAFSSAQLFQQPRQRKCRGREGRFRVCEHITLSWDEIMQMPLSKDPLDTEDGDEMDSDIFSCQECSTRGGEGFYGISHSWLDPSRCGLWLHKTYKVTTCQRILTIGELQSINGKVVREKLGDLRWRICPHTVTSSEHFAGLEEIEFYHLVTVLDIDELEDLQSALGKFCGNCSDPRCETIFYLGANGSGIYLWTRRDLGYLNNVNDDVWLVQCGQA</sequence>